<dbReference type="GO" id="GO:0051480">
    <property type="term" value="P:regulation of cytosolic calcium ion concentration"/>
    <property type="evidence" value="ECO:0007669"/>
    <property type="project" value="TreeGrafter"/>
</dbReference>
<comment type="subcellular location">
    <subcellularLocation>
        <location evidence="1">Membrane</location>
        <topology evidence="1">Multi-pass membrane protein</topology>
    </subcellularLocation>
</comment>
<evidence type="ECO:0000256" key="4">
    <source>
        <dbReference type="ARBA" id="ARBA00022989"/>
    </source>
</evidence>
<keyword evidence="2" id="KW-0813">Transport</keyword>
<dbReference type="GO" id="GO:0015279">
    <property type="term" value="F:store-operated calcium channel activity"/>
    <property type="evidence" value="ECO:0007669"/>
    <property type="project" value="TreeGrafter"/>
</dbReference>
<dbReference type="PRINTS" id="PR01097">
    <property type="entry name" value="TRNSRECEPTRP"/>
</dbReference>
<keyword evidence="6 8" id="KW-0472">Membrane</keyword>
<accession>S4R7J5</accession>
<keyword evidence="3 8" id="KW-0812">Transmembrane</keyword>
<evidence type="ECO:0000313" key="10">
    <source>
        <dbReference type="Ensembl" id="ENSPMAP00000001175.1"/>
    </source>
</evidence>
<reference evidence="10" key="2">
    <citation type="submission" date="2025-09" db="UniProtKB">
        <authorList>
            <consortium name="Ensembl"/>
        </authorList>
    </citation>
    <scope>IDENTIFICATION</scope>
</reference>
<dbReference type="GO" id="GO:0007338">
    <property type="term" value="P:single fertilization"/>
    <property type="evidence" value="ECO:0007669"/>
    <property type="project" value="TreeGrafter"/>
</dbReference>
<keyword evidence="7" id="KW-0407">Ion channel</keyword>
<evidence type="ECO:0000256" key="5">
    <source>
        <dbReference type="ARBA" id="ARBA00023065"/>
    </source>
</evidence>
<dbReference type="GO" id="GO:0034703">
    <property type="term" value="C:cation channel complex"/>
    <property type="evidence" value="ECO:0007669"/>
    <property type="project" value="TreeGrafter"/>
</dbReference>
<keyword evidence="5" id="KW-0406">Ion transport</keyword>
<reference evidence="10" key="1">
    <citation type="submission" date="2025-08" db="UniProtKB">
        <authorList>
            <consortium name="Ensembl"/>
        </authorList>
    </citation>
    <scope>IDENTIFICATION</scope>
</reference>
<dbReference type="GeneTree" id="ENSGT01060000248588"/>
<evidence type="ECO:0000256" key="2">
    <source>
        <dbReference type="ARBA" id="ARBA00022448"/>
    </source>
</evidence>
<proteinExistence type="predicted"/>
<name>S4R7J5_PETMA</name>
<evidence type="ECO:0000256" key="1">
    <source>
        <dbReference type="ARBA" id="ARBA00004141"/>
    </source>
</evidence>
<dbReference type="Ensembl" id="ENSPMAT00000001180.1">
    <property type="protein sequence ID" value="ENSPMAP00000001175.1"/>
    <property type="gene ID" value="ENSPMAG00000001058.1"/>
</dbReference>
<keyword evidence="4 8" id="KW-1133">Transmembrane helix</keyword>
<dbReference type="HOGENOM" id="CLU_2312600_0_0_1"/>
<protein>
    <recommendedName>
        <fullName evidence="9">Ion transport domain-containing protein</fullName>
    </recommendedName>
</protein>
<evidence type="ECO:0000256" key="6">
    <source>
        <dbReference type="ARBA" id="ARBA00023136"/>
    </source>
</evidence>
<dbReference type="GO" id="GO:0005886">
    <property type="term" value="C:plasma membrane"/>
    <property type="evidence" value="ECO:0007669"/>
    <property type="project" value="TreeGrafter"/>
</dbReference>
<feature type="transmembrane region" description="Helical" evidence="8">
    <location>
        <begin position="55"/>
        <end position="74"/>
    </location>
</feature>
<dbReference type="InterPro" id="IPR002153">
    <property type="entry name" value="TRPC_channel"/>
</dbReference>
<evidence type="ECO:0000256" key="3">
    <source>
        <dbReference type="ARBA" id="ARBA00022692"/>
    </source>
</evidence>
<dbReference type="STRING" id="7757.ENSPMAP00000001175"/>
<dbReference type="PANTHER" id="PTHR10117">
    <property type="entry name" value="TRANSIENT RECEPTOR POTENTIAL CHANNEL"/>
    <property type="match status" value="1"/>
</dbReference>
<dbReference type="InterPro" id="IPR005821">
    <property type="entry name" value="Ion_trans_dom"/>
</dbReference>
<dbReference type="PANTHER" id="PTHR10117:SF6">
    <property type="entry name" value="SHORT TRANSIENT RECEPTOR POTENTIAL CHANNEL 2"/>
    <property type="match status" value="1"/>
</dbReference>
<evidence type="ECO:0000256" key="7">
    <source>
        <dbReference type="ARBA" id="ARBA00023303"/>
    </source>
</evidence>
<evidence type="ECO:0000259" key="9">
    <source>
        <dbReference type="Pfam" id="PF00520"/>
    </source>
</evidence>
<dbReference type="AlphaFoldDB" id="S4R7J5"/>
<organism evidence="10">
    <name type="scientific">Petromyzon marinus</name>
    <name type="common">Sea lamprey</name>
    <dbReference type="NCBI Taxonomy" id="7757"/>
    <lineage>
        <taxon>Eukaryota</taxon>
        <taxon>Metazoa</taxon>
        <taxon>Chordata</taxon>
        <taxon>Craniata</taxon>
        <taxon>Vertebrata</taxon>
        <taxon>Cyclostomata</taxon>
        <taxon>Hyperoartia</taxon>
        <taxon>Petromyzontiformes</taxon>
        <taxon>Petromyzontidae</taxon>
        <taxon>Petromyzon</taxon>
    </lineage>
</organism>
<feature type="domain" description="Ion transport" evidence="9">
    <location>
        <begin position="22"/>
        <end position="85"/>
    </location>
</feature>
<dbReference type="GO" id="GO:0070679">
    <property type="term" value="F:inositol 1,4,5 trisphosphate binding"/>
    <property type="evidence" value="ECO:0007669"/>
    <property type="project" value="TreeGrafter"/>
</dbReference>
<sequence length="100" mass="11877">MCGINNLYVHYTFNKLGRFNETFQYLFWTVFGMEDRRTTDIPNFEIAQFVGRSLYGVYAIIMAIVLLNMLIAMITSSFERIEDDADVEWKFARSRLYLSY</sequence>
<dbReference type="Pfam" id="PF00520">
    <property type="entry name" value="Ion_trans"/>
    <property type="match status" value="1"/>
</dbReference>
<dbReference type="OMA" id="FHIPPAR"/>
<evidence type="ECO:0000256" key="8">
    <source>
        <dbReference type="SAM" id="Phobius"/>
    </source>
</evidence>